<sequence>MLSKCRWLMVPHKTFFRSLYNSNFKHCATTEFLNSTSATYVNPRGHLVGSDKVSQTFDAEVLAGLDDRKVLSLFTLGFFGGFVLSIERLLLKAGAWRLLPVDFTSVFFTLYSLIPFLRDMKKQN</sequence>
<feature type="transmembrane region" description="Helical" evidence="1">
    <location>
        <begin position="97"/>
        <end position="117"/>
    </location>
</feature>
<evidence type="ECO:0000256" key="1">
    <source>
        <dbReference type="SAM" id="Phobius"/>
    </source>
</evidence>
<reference evidence="2" key="2">
    <citation type="journal article" date="2023" name="IMA Fungus">
        <title>Comparative genomic study of the Penicillium genus elucidates a diverse pangenome and 15 lateral gene transfer events.</title>
        <authorList>
            <person name="Petersen C."/>
            <person name="Sorensen T."/>
            <person name="Nielsen M.R."/>
            <person name="Sondergaard T.E."/>
            <person name="Sorensen J.L."/>
            <person name="Fitzpatrick D.A."/>
            <person name="Frisvad J.C."/>
            <person name="Nielsen K.L."/>
        </authorList>
    </citation>
    <scope>NUCLEOTIDE SEQUENCE</scope>
    <source>
        <strain evidence="2">IBT 30069</strain>
    </source>
</reference>
<proteinExistence type="predicted"/>
<keyword evidence="1" id="KW-1133">Transmembrane helix</keyword>
<comment type="caution">
    <text evidence="2">The sequence shown here is derived from an EMBL/GenBank/DDBJ whole genome shotgun (WGS) entry which is preliminary data.</text>
</comment>
<name>A0A9W9KNI6_9EURO</name>
<feature type="transmembrane region" description="Helical" evidence="1">
    <location>
        <begin position="70"/>
        <end position="91"/>
    </location>
</feature>
<dbReference type="EMBL" id="JAPQKH010000002">
    <property type="protein sequence ID" value="KAJ5113354.1"/>
    <property type="molecule type" value="Genomic_DNA"/>
</dbReference>
<gene>
    <name evidence="2" type="ORF">N7456_001888</name>
</gene>
<organism evidence="2 3">
    <name type="scientific">Penicillium angulare</name>
    <dbReference type="NCBI Taxonomy" id="116970"/>
    <lineage>
        <taxon>Eukaryota</taxon>
        <taxon>Fungi</taxon>
        <taxon>Dikarya</taxon>
        <taxon>Ascomycota</taxon>
        <taxon>Pezizomycotina</taxon>
        <taxon>Eurotiomycetes</taxon>
        <taxon>Eurotiomycetidae</taxon>
        <taxon>Eurotiales</taxon>
        <taxon>Aspergillaceae</taxon>
        <taxon>Penicillium</taxon>
    </lineage>
</organism>
<reference evidence="2" key="1">
    <citation type="submission" date="2022-11" db="EMBL/GenBank/DDBJ databases">
        <authorList>
            <person name="Petersen C."/>
        </authorList>
    </citation>
    <scope>NUCLEOTIDE SEQUENCE</scope>
    <source>
        <strain evidence="2">IBT 30069</strain>
    </source>
</reference>
<protein>
    <recommendedName>
        <fullName evidence="4">Transmembrane protein</fullName>
    </recommendedName>
</protein>
<evidence type="ECO:0000313" key="2">
    <source>
        <dbReference type="EMBL" id="KAJ5113354.1"/>
    </source>
</evidence>
<dbReference type="OrthoDB" id="3354680at2759"/>
<evidence type="ECO:0008006" key="4">
    <source>
        <dbReference type="Google" id="ProtNLM"/>
    </source>
</evidence>
<dbReference type="Proteomes" id="UP001149165">
    <property type="component" value="Unassembled WGS sequence"/>
</dbReference>
<keyword evidence="1" id="KW-0812">Transmembrane</keyword>
<evidence type="ECO:0000313" key="3">
    <source>
        <dbReference type="Proteomes" id="UP001149165"/>
    </source>
</evidence>
<accession>A0A9W9KNI6</accession>
<dbReference type="AlphaFoldDB" id="A0A9W9KNI6"/>
<keyword evidence="1" id="KW-0472">Membrane</keyword>
<keyword evidence="3" id="KW-1185">Reference proteome</keyword>